<evidence type="ECO:0000256" key="2">
    <source>
        <dbReference type="ARBA" id="ARBA00007459"/>
    </source>
</evidence>
<dbReference type="PANTHER" id="PTHR36884">
    <property type="entry name" value="FIP1[III]-LIKE PROTEIN"/>
    <property type="match status" value="1"/>
</dbReference>
<feature type="compositionally biased region" description="Low complexity" evidence="5">
    <location>
        <begin position="717"/>
        <end position="729"/>
    </location>
</feature>
<feature type="compositionally biased region" description="Polar residues" evidence="5">
    <location>
        <begin position="1133"/>
        <end position="1146"/>
    </location>
</feature>
<keyword evidence="3" id="KW-0507">mRNA processing</keyword>
<dbReference type="GO" id="GO:0016607">
    <property type="term" value="C:nuclear speck"/>
    <property type="evidence" value="ECO:0007669"/>
    <property type="project" value="TreeGrafter"/>
</dbReference>
<keyword evidence="4" id="KW-0539">Nucleus</keyword>
<feature type="region of interest" description="Disordered" evidence="5">
    <location>
        <begin position="336"/>
        <end position="355"/>
    </location>
</feature>
<feature type="compositionally biased region" description="Pro residues" evidence="5">
    <location>
        <begin position="215"/>
        <end position="224"/>
    </location>
</feature>
<feature type="compositionally biased region" description="Basic and acidic residues" evidence="5">
    <location>
        <begin position="1160"/>
        <end position="1174"/>
    </location>
</feature>
<evidence type="ECO:0000256" key="1">
    <source>
        <dbReference type="ARBA" id="ARBA00004123"/>
    </source>
</evidence>
<dbReference type="Pfam" id="PF05182">
    <property type="entry name" value="Fip1"/>
    <property type="match status" value="1"/>
</dbReference>
<dbReference type="InterPro" id="IPR007854">
    <property type="entry name" value="Fip1_dom"/>
</dbReference>
<reference evidence="7" key="1">
    <citation type="submission" date="2019-12" db="EMBL/GenBank/DDBJ databases">
        <title>Genome sequencing and annotation of Brassica cretica.</title>
        <authorList>
            <person name="Studholme D.J."/>
            <person name="Sarris P.F."/>
        </authorList>
    </citation>
    <scope>NUCLEOTIDE SEQUENCE</scope>
    <source>
        <strain evidence="7">PFS-102/07</strain>
        <tissue evidence="7">Leaf</tissue>
    </source>
</reference>
<dbReference type="GO" id="GO:0006397">
    <property type="term" value="P:mRNA processing"/>
    <property type="evidence" value="ECO:0007669"/>
    <property type="project" value="UniProtKB-KW"/>
</dbReference>
<feature type="region of interest" description="Disordered" evidence="5">
    <location>
        <begin position="382"/>
        <end position="410"/>
    </location>
</feature>
<feature type="compositionally biased region" description="Basic and acidic residues" evidence="5">
    <location>
        <begin position="1318"/>
        <end position="1330"/>
    </location>
</feature>
<protein>
    <recommendedName>
        <fullName evidence="6">Pre-mRNA polyadenylation factor Fip1 domain-containing protein</fullName>
    </recommendedName>
</protein>
<feature type="compositionally biased region" description="Basic and acidic residues" evidence="5">
    <location>
        <begin position="1251"/>
        <end position="1304"/>
    </location>
</feature>
<accession>A0A8S9IVI0</accession>
<evidence type="ECO:0000313" key="7">
    <source>
        <dbReference type="EMBL" id="KAF2573980.1"/>
    </source>
</evidence>
<feature type="compositionally biased region" description="Basic and acidic residues" evidence="5">
    <location>
        <begin position="830"/>
        <end position="842"/>
    </location>
</feature>
<comment type="subcellular location">
    <subcellularLocation>
        <location evidence="1">Nucleus</location>
    </subcellularLocation>
</comment>
<feature type="domain" description="Pre-mRNA polyadenylation factor Fip1" evidence="6">
    <location>
        <begin position="506"/>
        <end position="547"/>
    </location>
</feature>
<feature type="compositionally biased region" description="Basic and acidic residues" evidence="5">
    <location>
        <begin position="1186"/>
        <end position="1196"/>
    </location>
</feature>
<dbReference type="EMBL" id="QGKY02001015">
    <property type="protein sequence ID" value="KAF2573980.1"/>
    <property type="molecule type" value="Genomic_DNA"/>
</dbReference>
<dbReference type="GO" id="GO:0003723">
    <property type="term" value="F:RNA binding"/>
    <property type="evidence" value="ECO:0007669"/>
    <property type="project" value="TreeGrafter"/>
</dbReference>
<evidence type="ECO:0000256" key="3">
    <source>
        <dbReference type="ARBA" id="ARBA00022664"/>
    </source>
</evidence>
<evidence type="ECO:0000256" key="4">
    <source>
        <dbReference type="ARBA" id="ARBA00023242"/>
    </source>
</evidence>
<gene>
    <name evidence="7" type="ORF">F2Q70_00005394</name>
</gene>
<feature type="compositionally biased region" description="Basic and acidic residues" evidence="5">
    <location>
        <begin position="1059"/>
        <end position="1087"/>
    </location>
</feature>
<sequence length="1360" mass="152125">MNAEAYIFRPITQNPFSLFKICENVLLSPATKRVISKALAMTEAPRHRVAASEIFPPLTRAHHNRESAHLSDCSRKVLSKKCVVLEIPFGVGSAGKSLQKKKLILMGLQAQEAYPELWHHATDGDYSGIKQQYIASQRAIWPLDLIGWMMINRVKCNDSELVALEVGRDISSALEALYSFTTVSLFFLVLHSNQPPMDEDDEFGDLYSDVFQPPAVLPPPPPPLRSIDLNLRSQDQDEPEELNPPPVSRVSDTTAASKLPPALPRDANRDSGGGDDKDMTFDIEEPDADSAPSIPGLALDRGVATTIEEAGDGGGGDDWDSDSEDDLQIVLNDNNVMMGGDNRRSRMGDNDDDDDEEPLVIVTDTDQNQPMEDQLWGEDGFQGVEGEGKEGGGEALKGTGPGGAVGPPKAGYSSHGYHPFHSQFKYVRPGAAPTLGGAASNAGTSSGQVRPPVNLGPMAGRGRGDWRPMGMRNPSVAQKGYHQPWGSNTAGRGLDFTLPSHKTIFEVDIETFEEKPWRYQGVDITDYFNFGLNEGTWIDYCRQLDQRRIETTMQSRIRVYESGRTDQGYDPDLPPELAAATGAQGVPVGSSDLVKIESAQGDSAKVPAHVRPALPPGRPIPVETGSGERQPSVDTRAPRMRDLDAIIEIVCQDSHEDAPSGENDTEPAVGSLPIENVPVETGDVNSRRPDGESAERSPTQDEPRKRLLRKQDDEISRSTGSGQSFRSSSPVGDRGTMSSSVDREDMGGVAGKDAEMEEERKTSSAVQEDDGGESKTERSSGNSKARSESHRDHQQLKDNAEQEVIQNKNSTRPASSKKHHDNSAPYQSRKNQDRGKEMERTRAASKGGREYSNPHTDVDYSIARGDDYDRRKERDVDGGFWRRKEDDPFSRRGGDEGFRKRDREEDLGSKQRGKMRESDIRNKDDHHVPSRKHLDDGGLRNSYELDDHIGKRRKDEEYLRRNRSEKNEISYGQRESSTSRLKRERSDRLDHQKRDVQHKSRDDFDDHSSLRHRDDFYMQRDGNDRLREREGMDNLKLTQEDGLSARGRERQVPTTRGHRGSEDRSSSMMKDDYKTSEKEHLTKDSTRHSKQTKRREYHGEESSHHRGHGDFSARTDETANNEKMPRQERTSAKSDNVINSLDGQQLQDRKHKDSRRKIKEQREGADSVRSKQGEENGSSEVTGSKGKNEARNHRSEIPQQTNATKRHKEDASSGDELQDSKRGRTKMERWASHKERDDVVTVTASSTSSKLQEKEKGTNGRVLEPVHDKNRDLTEEKSSHDLAETKDRSEKGPPGDRHLDTVEKLKKRSERFKLPMPTEKDTTGVKKMESETLPSAKIEGPVDSEVKAERPARKRRWTSS</sequence>
<feature type="compositionally biased region" description="Basic and acidic residues" evidence="5">
    <location>
        <begin position="1123"/>
        <end position="1132"/>
    </location>
</feature>
<feature type="region of interest" description="Disordered" evidence="5">
    <location>
        <begin position="599"/>
        <end position="640"/>
    </location>
</feature>
<feature type="compositionally biased region" description="Basic and acidic residues" evidence="5">
    <location>
        <begin position="1218"/>
        <end position="1239"/>
    </location>
</feature>
<feature type="compositionally biased region" description="Basic and acidic residues" evidence="5">
    <location>
        <begin position="1097"/>
        <end position="1117"/>
    </location>
</feature>
<feature type="compositionally biased region" description="Basic and acidic residues" evidence="5">
    <location>
        <begin position="785"/>
        <end position="800"/>
    </location>
</feature>
<feature type="region of interest" description="Disordered" evidence="5">
    <location>
        <begin position="655"/>
        <end position="1360"/>
    </location>
</feature>
<feature type="compositionally biased region" description="Gly residues" evidence="5">
    <location>
        <begin position="393"/>
        <end position="405"/>
    </location>
</feature>
<feature type="compositionally biased region" description="Basic and acidic residues" evidence="5">
    <location>
        <begin position="266"/>
        <end position="280"/>
    </location>
</feature>
<feature type="compositionally biased region" description="Basic and acidic residues" evidence="5">
    <location>
        <begin position="984"/>
        <end position="1033"/>
    </location>
</feature>
<comment type="similarity">
    <text evidence="2">Belongs to the FIP1 family.</text>
</comment>
<feature type="compositionally biased region" description="Basic and acidic residues" evidence="5">
    <location>
        <begin position="864"/>
        <end position="968"/>
    </location>
</feature>
<dbReference type="PANTHER" id="PTHR36884:SF5">
    <property type="entry name" value="PRE-MRNA POLYADENYLATION FACTOR FIP1 DOMAIN-CONTAINING PROTEIN"/>
    <property type="match status" value="1"/>
</dbReference>
<proteinExistence type="inferred from homology"/>
<dbReference type="InterPro" id="IPR044976">
    <property type="entry name" value="FIPS5/FIPS3-like"/>
</dbReference>
<comment type="caution">
    <text evidence="7">The sequence shown here is derived from an EMBL/GenBank/DDBJ whole genome shotgun (WGS) entry which is preliminary data.</text>
</comment>
<evidence type="ECO:0000259" key="6">
    <source>
        <dbReference type="Pfam" id="PF05182"/>
    </source>
</evidence>
<feature type="compositionally biased region" description="Basic and acidic residues" evidence="5">
    <location>
        <begin position="685"/>
        <end position="716"/>
    </location>
</feature>
<feature type="compositionally biased region" description="Low complexity" evidence="5">
    <location>
        <begin position="1240"/>
        <end position="1249"/>
    </location>
</feature>
<evidence type="ECO:0000256" key="5">
    <source>
        <dbReference type="SAM" id="MobiDB-lite"/>
    </source>
</evidence>
<feature type="compositionally biased region" description="Polar residues" evidence="5">
    <location>
        <begin position="804"/>
        <end position="814"/>
    </location>
</feature>
<name>A0A8S9IVI0_BRACR</name>
<feature type="region of interest" description="Disordered" evidence="5">
    <location>
        <begin position="199"/>
        <end position="296"/>
    </location>
</feature>
<feature type="compositionally biased region" description="Basic and acidic residues" evidence="5">
    <location>
        <begin position="741"/>
        <end position="762"/>
    </location>
</feature>
<organism evidence="7">
    <name type="scientific">Brassica cretica</name>
    <name type="common">Mustard</name>
    <dbReference type="NCBI Taxonomy" id="69181"/>
    <lineage>
        <taxon>Eukaryota</taxon>
        <taxon>Viridiplantae</taxon>
        <taxon>Streptophyta</taxon>
        <taxon>Embryophyta</taxon>
        <taxon>Tracheophyta</taxon>
        <taxon>Spermatophyta</taxon>
        <taxon>Magnoliopsida</taxon>
        <taxon>eudicotyledons</taxon>
        <taxon>Gunneridae</taxon>
        <taxon>Pentapetalae</taxon>
        <taxon>rosids</taxon>
        <taxon>malvids</taxon>
        <taxon>Brassicales</taxon>
        <taxon>Brassicaceae</taxon>
        <taxon>Brassiceae</taxon>
        <taxon>Brassica</taxon>
    </lineage>
</organism>